<dbReference type="RefSeq" id="XP_064855837.1">
    <property type="nucleotide sequence ID" value="XM_064999765.1"/>
</dbReference>
<keyword evidence="2" id="KW-1185">Reference proteome</keyword>
<evidence type="ECO:0000313" key="2">
    <source>
        <dbReference type="Proteomes" id="UP001360560"/>
    </source>
</evidence>
<reference evidence="1 2" key="1">
    <citation type="journal article" date="2023" name="Elife">
        <title>Identification of key yeast species and microbe-microbe interactions impacting larval growth of Drosophila in the wild.</title>
        <authorList>
            <person name="Mure A."/>
            <person name="Sugiura Y."/>
            <person name="Maeda R."/>
            <person name="Honda K."/>
            <person name="Sakurai N."/>
            <person name="Takahashi Y."/>
            <person name="Watada M."/>
            <person name="Katoh T."/>
            <person name="Gotoh A."/>
            <person name="Gotoh Y."/>
            <person name="Taniguchi I."/>
            <person name="Nakamura K."/>
            <person name="Hayashi T."/>
            <person name="Katayama T."/>
            <person name="Uemura T."/>
            <person name="Hattori Y."/>
        </authorList>
    </citation>
    <scope>NUCLEOTIDE SEQUENCE [LARGE SCALE GENOMIC DNA]</scope>
    <source>
        <strain evidence="1 2">SC-9</strain>
    </source>
</reference>
<organism evidence="1 2">
    <name type="scientific">Saccharomycopsis crataegensis</name>
    <dbReference type="NCBI Taxonomy" id="43959"/>
    <lineage>
        <taxon>Eukaryota</taxon>
        <taxon>Fungi</taxon>
        <taxon>Dikarya</taxon>
        <taxon>Ascomycota</taxon>
        <taxon>Saccharomycotina</taxon>
        <taxon>Saccharomycetes</taxon>
        <taxon>Saccharomycopsidaceae</taxon>
        <taxon>Saccharomycopsis</taxon>
    </lineage>
</organism>
<proteinExistence type="predicted"/>
<dbReference type="EMBL" id="BTFZ01000020">
    <property type="protein sequence ID" value="GMM38842.1"/>
    <property type="molecule type" value="Genomic_DNA"/>
</dbReference>
<name>A0AAV5QWN9_9ASCO</name>
<gene>
    <name evidence="1" type="ORF">DASC09_061810</name>
</gene>
<dbReference type="AlphaFoldDB" id="A0AAV5QWN9"/>
<sequence length="203" mass="22912">MTNYCIVDGNPCTSSSRFCCRECKKYYTYISSKNVSMSVSHSLQQQQPITASQDDLVDDLEFEEETYQQQEDFSANNYLSNEPEYTYTSDQTRSMSNASIFSDGYSSMSVSPDASPLLTPSSVKNHDISQIKFNSLFDSYNINAPKKTSNQYQHNITCFDALTSSPAVVSNHNNHKGKKSGLTNLISIPQNSYQIWVNSQNKY</sequence>
<comment type="caution">
    <text evidence="1">The sequence shown here is derived from an EMBL/GenBank/DDBJ whole genome shotgun (WGS) entry which is preliminary data.</text>
</comment>
<accession>A0AAV5QWN9</accession>
<protein>
    <submittedName>
        <fullName evidence="1">Uncharacterized protein</fullName>
    </submittedName>
</protein>
<dbReference type="GeneID" id="90076830"/>
<dbReference type="Proteomes" id="UP001360560">
    <property type="component" value="Unassembled WGS sequence"/>
</dbReference>
<evidence type="ECO:0000313" key="1">
    <source>
        <dbReference type="EMBL" id="GMM38842.1"/>
    </source>
</evidence>